<evidence type="ECO:0000313" key="2">
    <source>
        <dbReference type="EMBL" id="RBP16912.1"/>
    </source>
</evidence>
<dbReference type="OrthoDB" id="9805986at2"/>
<dbReference type="PANTHER" id="PTHR42760">
    <property type="entry name" value="SHORT-CHAIN DEHYDROGENASES/REDUCTASES FAMILY MEMBER"/>
    <property type="match status" value="1"/>
</dbReference>
<dbReference type="InterPro" id="IPR002347">
    <property type="entry name" value="SDR_fam"/>
</dbReference>
<reference evidence="2 3" key="1">
    <citation type="submission" date="2018-06" db="EMBL/GenBank/DDBJ databases">
        <title>Genomic Encyclopedia of Type Strains, Phase IV (KMG-IV): sequencing the most valuable type-strain genomes for metagenomic binning, comparative biology and taxonomic classification.</title>
        <authorList>
            <person name="Goeker M."/>
        </authorList>
    </citation>
    <scope>NUCLEOTIDE SEQUENCE [LARGE SCALE GENOMIC DNA]</scope>
    <source>
        <strain evidence="2 3">DSM 24875</strain>
    </source>
</reference>
<comment type="similarity">
    <text evidence="1">Belongs to the short-chain dehydrogenases/reductases (SDR) family.</text>
</comment>
<dbReference type="Proteomes" id="UP000253529">
    <property type="component" value="Unassembled WGS sequence"/>
</dbReference>
<evidence type="ECO:0000313" key="3">
    <source>
        <dbReference type="Proteomes" id="UP000253529"/>
    </source>
</evidence>
<sequence>MTSDLGLAGKRIIVTGAASGIGLETARLLASEGAVMVLMDRDQRALDAVADELRAVAHFCGDVTCEADCEHMGTVARTAIGGLDGLVHCAGVSDRVARAFDIDIDEWQRIVDVTLRGAFLACRAAARVMLEQKSGSIVALSSIRGLIGSPRRHAYGPAKAAVSMMTKNLACEWSLSGVRINAIAPGFIRTPMTDRLVEDGKIDEKILADRTPMGRMGLPIEVARASAFLLSDWSSYITGVTLPVDGGWVAYGGAGPVATH</sequence>
<dbReference type="EMBL" id="QNRK01000004">
    <property type="protein sequence ID" value="RBP16912.1"/>
    <property type="molecule type" value="Genomic_DNA"/>
</dbReference>
<gene>
    <name evidence="2" type="ORF">DFR50_104192</name>
</gene>
<dbReference type="InterPro" id="IPR036291">
    <property type="entry name" value="NAD(P)-bd_dom_sf"/>
</dbReference>
<dbReference type="Pfam" id="PF13561">
    <property type="entry name" value="adh_short_C2"/>
    <property type="match status" value="1"/>
</dbReference>
<dbReference type="CDD" id="cd05233">
    <property type="entry name" value="SDR_c"/>
    <property type="match status" value="1"/>
</dbReference>
<dbReference type="AlphaFoldDB" id="A0A366FQI6"/>
<dbReference type="SUPFAM" id="SSF51735">
    <property type="entry name" value="NAD(P)-binding Rossmann-fold domains"/>
    <property type="match status" value="1"/>
</dbReference>
<organism evidence="2 3">
    <name type="scientific">Roseiarcus fermentans</name>
    <dbReference type="NCBI Taxonomy" id="1473586"/>
    <lineage>
        <taxon>Bacteria</taxon>
        <taxon>Pseudomonadati</taxon>
        <taxon>Pseudomonadota</taxon>
        <taxon>Alphaproteobacteria</taxon>
        <taxon>Hyphomicrobiales</taxon>
        <taxon>Roseiarcaceae</taxon>
        <taxon>Roseiarcus</taxon>
    </lineage>
</organism>
<proteinExistence type="inferred from homology"/>
<dbReference type="RefSeq" id="WP_113888141.1">
    <property type="nucleotide sequence ID" value="NZ_QNRK01000004.1"/>
</dbReference>
<dbReference type="Gene3D" id="3.40.50.720">
    <property type="entry name" value="NAD(P)-binding Rossmann-like Domain"/>
    <property type="match status" value="1"/>
</dbReference>
<protein>
    <submittedName>
        <fullName evidence="2">NAD(P)-dependent dehydrogenase (Short-subunit alcohol dehydrogenase family)</fullName>
    </submittedName>
</protein>
<evidence type="ECO:0000256" key="1">
    <source>
        <dbReference type="ARBA" id="ARBA00006484"/>
    </source>
</evidence>
<keyword evidence="3" id="KW-1185">Reference proteome</keyword>
<name>A0A366FQI6_9HYPH</name>
<dbReference type="FunFam" id="3.40.50.720:FF:000084">
    <property type="entry name" value="Short-chain dehydrogenase reductase"/>
    <property type="match status" value="1"/>
</dbReference>
<dbReference type="GO" id="GO:0016616">
    <property type="term" value="F:oxidoreductase activity, acting on the CH-OH group of donors, NAD or NADP as acceptor"/>
    <property type="evidence" value="ECO:0007669"/>
    <property type="project" value="TreeGrafter"/>
</dbReference>
<accession>A0A366FQI6</accession>
<comment type="caution">
    <text evidence="2">The sequence shown here is derived from an EMBL/GenBank/DDBJ whole genome shotgun (WGS) entry which is preliminary data.</text>
</comment>
<dbReference type="PRINTS" id="PR00080">
    <property type="entry name" value="SDRFAMILY"/>
</dbReference>
<dbReference type="PRINTS" id="PR00081">
    <property type="entry name" value="GDHRDH"/>
</dbReference>